<proteinExistence type="predicted"/>
<gene>
    <name evidence="3" type="ORF">NC653_034032</name>
</gene>
<evidence type="ECO:0000256" key="1">
    <source>
        <dbReference type="SAM" id="MobiDB-lite"/>
    </source>
</evidence>
<feature type="domain" description="Retrotransposon gag" evidence="2">
    <location>
        <begin position="193"/>
        <end position="285"/>
    </location>
</feature>
<dbReference type="Pfam" id="PF03732">
    <property type="entry name" value="Retrotrans_gag"/>
    <property type="match status" value="1"/>
</dbReference>
<keyword evidence="4" id="KW-1185">Reference proteome</keyword>
<name>A0AAD6Q1L8_9ROSI</name>
<dbReference type="AlphaFoldDB" id="A0AAD6Q1L8"/>
<protein>
    <recommendedName>
        <fullName evidence="2">Retrotransposon gag domain-containing protein</fullName>
    </recommendedName>
</protein>
<evidence type="ECO:0000259" key="2">
    <source>
        <dbReference type="Pfam" id="PF03732"/>
    </source>
</evidence>
<evidence type="ECO:0000313" key="4">
    <source>
        <dbReference type="Proteomes" id="UP001164929"/>
    </source>
</evidence>
<dbReference type="InterPro" id="IPR005162">
    <property type="entry name" value="Retrotrans_gag_dom"/>
</dbReference>
<comment type="caution">
    <text evidence="3">The sequence shown here is derived from an EMBL/GenBank/DDBJ whole genome shotgun (WGS) entry which is preliminary data.</text>
</comment>
<reference evidence="3" key="1">
    <citation type="journal article" date="2023" name="Mol. Ecol. Resour.">
        <title>Chromosome-level genome assembly of a triploid poplar Populus alba 'Berolinensis'.</title>
        <authorList>
            <person name="Chen S."/>
            <person name="Yu Y."/>
            <person name="Wang X."/>
            <person name="Wang S."/>
            <person name="Zhang T."/>
            <person name="Zhou Y."/>
            <person name="He R."/>
            <person name="Meng N."/>
            <person name="Wang Y."/>
            <person name="Liu W."/>
            <person name="Liu Z."/>
            <person name="Liu J."/>
            <person name="Guo Q."/>
            <person name="Huang H."/>
            <person name="Sederoff R.R."/>
            <person name="Wang G."/>
            <person name="Qu G."/>
            <person name="Chen S."/>
        </authorList>
    </citation>
    <scope>NUCLEOTIDE SEQUENCE</scope>
    <source>
        <strain evidence="3">SC-2020</strain>
    </source>
</reference>
<dbReference type="EMBL" id="JAQIZT010000014">
    <property type="protein sequence ID" value="KAJ6973883.1"/>
    <property type="molecule type" value="Genomic_DNA"/>
</dbReference>
<feature type="region of interest" description="Disordered" evidence="1">
    <location>
        <begin position="1"/>
        <end position="94"/>
    </location>
</feature>
<dbReference type="Proteomes" id="UP001164929">
    <property type="component" value="Chromosome 14"/>
</dbReference>
<evidence type="ECO:0000313" key="3">
    <source>
        <dbReference type="EMBL" id="KAJ6973883.1"/>
    </source>
</evidence>
<sequence>MNFRMVRTRQGTRTEPPSLERRGMNRGAQGWQDEDPLDDTASHAPIIPPETLQGEDTVAGEGSRPNQTEGTPPVATEQRERTEAQPSAVPTGVPPQYIDPGFLVQIVKAVMEGMASSAAQTTPTTQIPPAAPMTSMTMDNVVPLVRLVKSMREMGCEPYMGEQDAEIARRWIRKVEKTMIQISIPEGLRVHCATQLLSDRAMTWWETVQLRRATETLTWSDFKIEFENKFYSKYHLKVKEQEFLALRQGDMSLLEYERRFHDLSLFAPHYVPTEEHMIEKLRDGL</sequence>
<organism evidence="3 4">
    <name type="scientific">Populus alba x Populus x berolinensis</name>
    <dbReference type="NCBI Taxonomy" id="444605"/>
    <lineage>
        <taxon>Eukaryota</taxon>
        <taxon>Viridiplantae</taxon>
        <taxon>Streptophyta</taxon>
        <taxon>Embryophyta</taxon>
        <taxon>Tracheophyta</taxon>
        <taxon>Spermatophyta</taxon>
        <taxon>Magnoliopsida</taxon>
        <taxon>eudicotyledons</taxon>
        <taxon>Gunneridae</taxon>
        <taxon>Pentapetalae</taxon>
        <taxon>rosids</taxon>
        <taxon>fabids</taxon>
        <taxon>Malpighiales</taxon>
        <taxon>Salicaceae</taxon>
        <taxon>Saliceae</taxon>
        <taxon>Populus</taxon>
    </lineage>
</organism>
<dbReference type="PANTHER" id="PTHR34482">
    <property type="entry name" value="DNA DAMAGE-INDUCIBLE PROTEIN 1-LIKE"/>
    <property type="match status" value="1"/>
</dbReference>
<accession>A0AAD6Q1L8</accession>